<dbReference type="PANTHER" id="PTHR45709">
    <property type="entry name" value="LARGE SUBUNIT GTPASE 1 HOMOLOG-RELATED"/>
    <property type="match status" value="1"/>
</dbReference>
<dbReference type="SUPFAM" id="SSF52540">
    <property type="entry name" value="P-loop containing nucleoside triphosphate hydrolases"/>
    <property type="match status" value="1"/>
</dbReference>
<dbReference type="GO" id="GO:0005525">
    <property type="term" value="F:GTP binding"/>
    <property type="evidence" value="ECO:0007669"/>
    <property type="project" value="UniProtKB-KW"/>
</dbReference>
<keyword evidence="6" id="KW-0175">Coiled coil</keyword>
<feature type="region of interest" description="Disordered" evidence="7">
    <location>
        <begin position="620"/>
        <end position="654"/>
    </location>
</feature>
<feature type="domain" description="G" evidence="8">
    <location>
        <begin position="371"/>
        <end position="436"/>
    </location>
</feature>
<dbReference type="InterPro" id="IPR027417">
    <property type="entry name" value="P-loop_NTPase"/>
</dbReference>
<dbReference type="CDD" id="cd01857">
    <property type="entry name" value="HSR1_MMR1"/>
    <property type="match status" value="1"/>
</dbReference>
<evidence type="ECO:0000256" key="4">
    <source>
        <dbReference type="ARBA" id="ARBA00023134"/>
    </source>
</evidence>
<dbReference type="OMA" id="VNKADMM"/>
<name>A0A915IRU3_ROMCU</name>
<evidence type="ECO:0000256" key="2">
    <source>
        <dbReference type="ARBA" id="ARBA00022741"/>
    </source>
</evidence>
<keyword evidence="9" id="KW-1185">Reference proteome</keyword>
<keyword evidence="3" id="KW-0378">Hydrolase</keyword>
<accession>A0A915IRU3</accession>
<evidence type="ECO:0000313" key="9">
    <source>
        <dbReference type="Proteomes" id="UP000887565"/>
    </source>
</evidence>
<dbReference type="Proteomes" id="UP000887565">
    <property type="component" value="Unplaced"/>
</dbReference>
<evidence type="ECO:0000256" key="5">
    <source>
        <dbReference type="ARBA" id="ARBA00040145"/>
    </source>
</evidence>
<feature type="compositionally biased region" description="Basic and acidic residues" evidence="7">
    <location>
        <begin position="553"/>
        <end position="567"/>
    </location>
</feature>
<feature type="coiled-coil region" evidence="6">
    <location>
        <begin position="298"/>
        <end position="330"/>
    </location>
</feature>
<dbReference type="WBParaSite" id="nRc.2.0.1.t16918-RA">
    <property type="protein sequence ID" value="nRc.2.0.1.t16918-RA"/>
    <property type="gene ID" value="nRc.2.0.1.g16918"/>
</dbReference>
<dbReference type="GO" id="GO:0003924">
    <property type="term" value="F:GTPase activity"/>
    <property type="evidence" value="ECO:0007669"/>
    <property type="project" value="InterPro"/>
</dbReference>
<dbReference type="PANTHER" id="PTHR45709:SF2">
    <property type="entry name" value="LARGE SUBUNIT GTPASE 1 HOMOLOG"/>
    <property type="match status" value="1"/>
</dbReference>
<dbReference type="AlphaFoldDB" id="A0A915IRU3"/>
<keyword evidence="2" id="KW-0547">Nucleotide-binding</keyword>
<protein>
    <recommendedName>
        <fullName evidence="5">Large subunit GTPase 1 homolog</fullName>
    </recommendedName>
</protein>
<keyword evidence="4" id="KW-0342">GTP-binding</keyword>
<dbReference type="InterPro" id="IPR043358">
    <property type="entry name" value="GNL1-like"/>
</dbReference>
<sequence>MGKKATTSGGYTLGKAIINARDNLPAAKRKKNKLDLLKRQKAGQEIDVNTVVVVDDQQNDQQTAMFSVTEQNDLDEFLTKAQLAGTQFTAERANVSIVNATAGGSNKLVGVAAKMNAEQKRLKLENCRQTYKDYLKIPRRPFWDSKTTADELKAAETEAFLIWRRKLAELEEVEQVVLTPFERNIEIWRQLWRVLERSKIVVQILDARDPLLFRNEDLESYVDELSDVERSKNSSQQSEQNSNKLHKMNVLLLNKADYLTEKQRQIWCRYFNQQNIRAVFWSAIDLNDEFSKVNRKKDSTIEEEVEDEDREIVDTENENIEKEINNLDIQEHDEFKDSLNKPNLMARDQLIEYLNNLRTHIYGLNDGEILTVGMVGYPNVGKSSTINKLLLRKKVAVSSTPGKTKHFQTLHLDQENLLLCDCPGLVMPSLAMSKEQMTLSGILSADQMRQHEPVIDLLCTKFSKRVFEIFYGLTLPKHEGGEQENSFVHTRDLLTSYAFVRGLMSPKGLPDCSRAARAIVKDFVAGRLLCRQAPPDVEQSAFDDSHRDWLKKPLIENEKDVGDEKKSKQAGAASASSQILKTLQKRHLLEDEGGVQGEIDRTFFGLNSISGPAHVVKASSRKPILITSDGKPPKKLNKNQKKDKLRRIYSHLDA</sequence>
<evidence type="ECO:0000313" key="10">
    <source>
        <dbReference type="WBParaSite" id="nRc.2.0.1.t16918-RA"/>
    </source>
</evidence>
<keyword evidence="1" id="KW-0963">Cytoplasm</keyword>
<feature type="region of interest" description="Disordered" evidence="7">
    <location>
        <begin position="553"/>
        <end position="577"/>
    </location>
</feature>
<dbReference type="InterPro" id="IPR006073">
    <property type="entry name" value="GTP-bd"/>
</dbReference>
<proteinExistence type="predicted"/>
<reference evidence="10" key="1">
    <citation type="submission" date="2022-11" db="UniProtKB">
        <authorList>
            <consortium name="WormBaseParasite"/>
        </authorList>
    </citation>
    <scope>IDENTIFICATION</scope>
</reference>
<evidence type="ECO:0000259" key="8">
    <source>
        <dbReference type="Pfam" id="PF01926"/>
    </source>
</evidence>
<evidence type="ECO:0000256" key="3">
    <source>
        <dbReference type="ARBA" id="ARBA00022801"/>
    </source>
</evidence>
<evidence type="ECO:0000256" key="1">
    <source>
        <dbReference type="ARBA" id="ARBA00022490"/>
    </source>
</evidence>
<dbReference type="GO" id="GO:0000054">
    <property type="term" value="P:ribosomal subunit export from nucleus"/>
    <property type="evidence" value="ECO:0007669"/>
    <property type="project" value="TreeGrafter"/>
</dbReference>
<dbReference type="GO" id="GO:0005829">
    <property type="term" value="C:cytosol"/>
    <property type="evidence" value="ECO:0007669"/>
    <property type="project" value="TreeGrafter"/>
</dbReference>
<dbReference type="Gene3D" id="3.40.50.300">
    <property type="entry name" value="P-loop containing nucleotide triphosphate hydrolases"/>
    <property type="match status" value="1"/>
</dbReference>
<evidence type="ECO:0000256" key="6">
    <source>
        <dbReference type="SAM" id="Coils"/>
    </source>
</evidence>
<evidence type="ECO:0000256" key="7">
    <source>
        <dbReference type="SAM" id="MobiDB-lite"/>
    </source>
</evidence>
<feature type="compositionally biased region" description="Basic residues" evidence="7">
    <location>
        <begin position="633"/>
        <end position="654"/>
    </location>
</feature>
<organism evidence="9 10">
    <name type="scientific">Romanomermis culicivorax</name>
    <name type="common">Nematode worm</name>
    <dbReference type="NCBI Taxonomy" id="13658"/>
    <lineage>
        <taxon>Eukaryota</taxon>
        <taxon>Metazoa</taxon>
        <taxon>Ecdysozoa</taxon>
        <taxon>Nematoda</taxon>
        <taxon>Enoplea</taxon>
        <taxon>Dorylaimia</taxon>
        <taxon>Mermithida</taxon>
        <taxon>Mermithoidea</taxon>
        <taxon>Mermithidae</taxon>
        <taxon>Romanomermis</taxon>
    </lineage>
</organism>
<dbReference type="Pfam" id="PF01926">
    <property type="entry name" value="MMR_HSR1"/>
    <property type="match status" value="1"/>
</dbReference>